<feature type="transmembrane region" description="Helical" evidence="11">
    <location>
        <begin position="95"/>
        <end position="120"/>
    </location>
</feature>
<organism evidence="13 14">
    <name type="scientific">Coemansia biformis</name>
    <dbReference type="NCBI Taxonomy" id="1286918"/>
    <lineage>
        <taxon>Eukaryota</taxon>
        <taxon>Fungi</taxon>
        <taxon>Fungi incertae sedis</taxon>
        <taxon>Zoopagomycota</taxon>
        <taxon>Kickxellomycotina</taxon>
        <taxon>Kickxellomycetes</taxon>
        <taxon>Kickxellales</taxon>
        <taxon>Kickxellaceae</taxon>
        <taxon>Coemansia</taxon>
    </lineage>
</organism>
<evidence type="ECO:0000256" key="5">
    <source>
        <dbReference type="ARBA" id="ARBA00022679"/>
    </source>
</evidence>
<dbReference type="Pfam" id="PF03901">
    <property type="entry name" value="Glyco_transf_22"/>
    <property type="match status" value="1"/>
</dbReference>
<keyword evidence="8 11" id="KW-1133">Transmembrane helix</keyword>
<accession>A0A9W8CUY7</accession>
<keyword evidence="9 11" id="KW-0472">Membrane</keyword>
<dbReference type="GO" id="GO:0000026">
    <property type="term" value="F:alpha-1,2-mannosyltransferase activity"/>
    <property type="evidence" value="ECO:0007669"/>
    <property type="project" value="TreeGrafter"/>
</dbReference>
<reference evidence="13" key="1">
    <citation type="submission" date="2022-07" db="EMBL/GenBank/DDBJ databases">
        <title>Phylogenomic reconstructions and comparative analyses of Kickxellomycotina fungi.</title>
        <authorList>
            <person name="Reynolds N.K."/>
            <person name="Stajich J.E."/>
            <person name="Barry K."/>
            <person name="Grigoriev I.V."/>
            <person name="Crous P."/>
            <person name="Smith M.E."/>
        </authorList>
    </citation>
    <scope>NUCLEOTIDE SEQUENCE</scope>
    <source>
        <strain evidence="13">BCRC 34381</strain>
    </source>
</reference>
<dbReference type="EC" id="2.4.1.-" evidence="11"/>
<dbReference type="Proteomes" id="UP001143981">
    <property type="component" value="Unassembled WGS sequence"/>
</dbReference>
<gene>
    <name evidence="13" type="ORF">LPJ61_004156</name>
</gene>
<keyword evidence="7 11" id="KW-0256">Endoplasmic reticulum</keyword>
<comment type="caution">
    <text evidence="13">The sequence shown here is derived from an EMBL/GenBank/DDBJ whole genome shotgun (WGS) entry which is preliminary data.</text>
</comment>
<dbReference type="PANTHER" id="PTHR22760:SF3">
    <property type="entry name" value="GPI MANNOSYLTRANSFERASE 4"/>
    <property type="match status" value="1"/>
</dbReference>
<feature type="signal peptide" evidence="12">
    <location>
        <begin position="1"/>
        <end position="27"/>
    </location>
</feature>
<feature type="transmembrane region" description="Helical" evidence="11">
    <location>
        <begin position="132"/>
        <end position="160"/>
    </location>
</feature>
<sequence length="161" mass="17731">MRYSRAWYAVLLLARLLLAVCPAYIHPDEFFQAPEVVAGDVLGVDALRTWEFSLPAPVRSIVPIYLYAGAPMVLLKAAQALLLRLAGWQLELTPWRLLCASRLFMVAVSLIIDVCVYRTLRRLNPGAQLRPTVLLLASSYCLGVLCCHTFANAFAAAVLAA</sequence>
<dbReference type="OrthoDB" id="10066429at2759"/>
<evidence type="ECO:0000256" key="11">
    <source>
        <dbReference type="RuleBase" id="RU363075"/>
    </source>
</evidence>
<comment type="pathway">
    <text evidence="2">Glycolipid biosynthesis; glycosylphosphatidylinositol-anchor biosynthesis.</text>
</comment>
<comment type="subcellular location">
    <subcellularLocation>
        <location evidence="1 11">Endoplasmic reticulum membrane</location>
        <topology evidence="1 11">Multi-pass membrane protein</topology>
    </subcellularLocation>
</comment>
<keyword evidence="3" id="KW-0337">GPI-anchor biosynthesis</keyword>
<feature type="non-terminal residue" evidence="13">
    <location>
        <position position="161"/>
    </location>
</feature>
<evidence type="ECO:0000256" key="8">
    <source>
        <dbReference type="ARBA" id="ARBA00022989"/>
    </source>
</evidence>
<evidence type="ECO:0000256" key="12">
    <source>
        <dbReference type="SAM" id="SignalP"/>
    </source>
</evidence>
<dbReference type="GO" id="GO:0005789">
    <property type="term" value="C:endoplasmic reticulum membrane"/>
    <property type="evidence" value="ECO:0007669"/>
    <property type="project" value="UniProtKB-SubCell"/>
</dbReference>
<evidence type="ECO:0000256" key="9">
    <source>
        <dbReference type="ARBA" id="ARBA00023136"/>
    </source>
</evidence>
<dbReference type="PANTHER" id="PTHR22760">
    <property type="entry name" value="GLYCOSYLTRANSFERASE"/>
    <property type="match status" value="1"/>
</dbReference>
<evidence type="ECO:0000256" key="1">
    <source>
        <dbReference type="ARBA" id="ARBA00004477"/>
    </source>
</evidence>
<evidence type="ECO:0000256" key="6">
    <source>
        <dbReference type="ARBA" id="ARBA00022692"/>
    </source>
</evidence>
<dbReference type="AlphaFoldDB" id="A0A9W8CUY7"/>
<feature type="transmembrane region" description="Helical" evidence="11">
    <location>
        <begin position="62"/>
        <end position="83"/>
    </location>
</feature>
<keyword evidence="12" id="KW-0732">Signal</keyword>
<proteinExistence type="inferred from homology"/>
<evidence type="ECO:0000256" key="10">
    <source>
        <dbReference type="ARBA" id="ARBA00038466"/>
    </source>
</evidence>
<keyword evidence="5" id="KW-0808">Transferase</keyword>
<evidence type="ECO:0000256" key="3">
    <source>
        <dbReference type="ARBA" id="ARBA00022502"/>
    </source>
</evidence>
<dbReference type="InterPro" id="IPR005599">
    <property type="entry name" value="GPI_mannosylTrfase"/>
</dbReference>
<name>A0A9W8CUY7_9FUNG</name>
<evidence type="ECO:0000313" key="13">
    <source>
        <dbReference type="EMBL" id="KAJ1728218.1"/>
    </source>
</evidence>
<evidence type="ECO:0000256" key="2">
    <source>
        <dbReference type="ARBA" id="ARBA00004687"/>
    </source>
</evidence>
<evidence type="ECO:0000256" key="7">
    <source>
        <dbReference type="ARBA" id="ARBA00022824"/>
    </source>
</evidence>
<keyword evidence="6 11" id="KW-0812">Transmembrane</keyword>
<feature type="chain" id="PRO_5040725573" description="Mannosyltransferase" evidence="12">
    <location>
        <begin position="28"/>
        <end position="161"/>
    </location>
</feature>
<protein>
    <recommendedName>
        <fullName evidence="11">Mannosyltransferase</fullName>
        <ecNumber evidence="11">2.4.1.-</ecNumber>
    </recommendedName>
</protein>
<keyword evidence="14" id="KW-1185">Reference proteome</keyword>
<keyword evidence="4 11" id="KW-0328">Glycosyltransferase</keyword>
<comment type="caution">
    <text evidence="11">Lacks conserved residue(s) required for the propagation of feature annotation.</text>
</comment>
<dbReference type="EMBL" id="JANBOI010000868">
    <property type="protein sequence ID" value="KAJ1728218.1"/>
    <property type="molecule type" value="Genomic_DNA"/>
</dbReference>
<dbReference type="GO" id="GO:0006506">
    <property type="term" value="P:GPI anchor biosynthetic process"/>
    <property type="evidence" value="ECO:0007669"/>
    <property type="project" value="UniProtKB-KW"/>
</dbReference>
<comment type="similarity">
    <text evidence="10">Belongs to the glycosyltransferase 22 family. PIGZ subfamily.</text>
</comment>
<evidence type="ECO:0000313" key="14">
    <source>
        <dbReference type="Proteomes" id="UP001143981"/>
    </source>
</evidence>
<evidence type="ECO:0000256" key="4">
    <source>
        <dbReference type="ARBA" id="ARBA00022676"/>
    </source>
</evidence>